<gene>
    <name evidence="1" type="ORF">AAHA92_09084</name>
</gene>
<accession>A0ABD1HQA5</accession>
<organism evidence="1 2">
    <name type="scientific">Salvia divinorum</name>
    <name type="common">Maria pastora</name>
    <name type="synonym">Diviner's sage</name>
    <dbReference type="NCBI Taxonomy" id="28513"/>
    <lineage>
        <taxon>Eukaryota</taxon>
        <taxon>Viridiplantae</taxon>
        <taxon>Streptophyta</taxon>
        <taxon>Embryophyta</taxon>
        <taxon>Tracheophyta</taxon>
        <taxon>Spermatophyta</taxon>
        <taxon>Magnoliopsida</taxon>
        <taxon>eudicotyledons</taxon>
        <taxon>Gunneridae</taxon>
        <taxon>Pentapetalae</taxon>
        <taxon>asterids</taxon>
        <taxon>lamiids</taxon>
        <taxon>Lamiales</taxon>
        <taxon>Lamiaceae</taxon>
        <taxon>Nepetoideae</taxon>
        <taxon>Mentheae</taxon>
        <taxon>Salviinae</taxon>
        <taxon>Salvia</taxon>
        <taxon>Salvia subgen. Calosphace</taxon>
    </lineage>
</organism>
<reference evidence="1 2" key="1">
    <citation type="submission" date="2024-06" db="EMBL/GenBank/DDBJ databases">
        <title>A chromosome level genome sequence of Diviner's sage (Salvia divinorum).</title>
        <authorList>
            <person name="Ford S.A."/>
            <person name="Ro D.-K."/>
            <person name="Ness R.W."/>
            <person name="Phillips M.A."/>
        </authorList>
    </citation>
    <scope>NUCLEOTIDE SEQUENCE [LARGE SCALE GENOMIC DNA]</scope>
    <source>
        <strain evidence="1">SAF-2024a</strain>
        <tissue evidence="1">Leaf</tissue>
    </source>
</reference>
<protein>
    <submittedName>
        <fullName evidence="1">Uncharacterized protein</fullName>
    </submittedName>
</protein>
<sequence>MNNQAKLLTKGFSKEITRTRRRSRNKVIHLSSAFWILRSDKLFFSTAAHVGGSPCFHHFESEVILCDGQKFGSVKIELAEP</sequence>
<dbReference type="Proteomes" id="UP001567538">
    <property type="component" value="Unassembled WGS sequence"/>
</dbReference>
<dbReference type="EMBL" id="JBEAFC010000004">
    <property type="protein sequence ID" value="KAL1558643.1"/>
    <property type="molecule type" value="Genomic_DNA"/>
</dbReference>
<comment type="caution">
    <text evidence="1">The sequence shown here is derived from an EMBL/GenBank/DDBJ whole genome shotgun (WGS) entry which is preliminary data.</text>
</comment>
<name>A0ABD1HQA5_SALDI</name>
<evidence type="ECO:0000313" key="1">
    <source>
        <dbReference type="EMBL" id="KAL1558643.1"/>
    </source>
</evidence>
<evidence type="ECO:0000313" key="2">
    <source>
        <dbReference type="Proteomes" id="UP001567538"/>
    </source>
</evidence>
<dbReference type="AlphaFoldDB" id="A0ABD1HQA5"/>
<proteinExistence type="predicted"/>
<keyword evidence="2" id="KW-1185">Reference proteome</keyword>